<keyword evidence="4" id="KW-0597">Phosphoprotein</keyword>
<dbReference type="Gene3D" id="3.30.450.40">
    <property type="match status" value="1"/>
</dbReference>
<dbReference type="Pfam" id="PF02518">
    <property type="entry name" value="HATPase_c"/>
    <property type="match status" value="1"/>
</dbReference>
<sequence>MIRLMLTPDWMSTDPQSLLYGSAIASLLLLSLSLVYKLQRHKQLSERLLEQTQNELKRQNWDLEHHVQQRTAALQHLTEQQQALAEVISKIRSSLELDTIFKLAATEVRQLLNVDRVGVFSFYPDSGFNDGEFVSESVLPPYPSALDIHIHDRCFGEKYAALYQKGHIQAVADILTAGLADCHVSVLTQFQIRANLIVPLLKGDVLWGLLCIHQCSGPRDWQAAEIKFVSQIATQLGVALYQADLLKQTQQKTQQLEQTLQQLQLMQLQLVQSEKMSSLGQLVAGVAHEINNPVNFIYGNLAHVDHYTQDLIDLLQFYEETYPSPAAAVQGKMTSIDLDFIMADLPKLLASMKVGTDRIREIVLSLRNFSRLDQFEVKPVNLHEGIDSTLMILQHRLKPMSSQPGIEVIKQYGALPPVECFAGQLNQVFMNLLSNAIDALQDGWIDSERQTLERKAGVITIQTQVLDSNRVQILIRDNGPGISEAVQRKLFDPFFTTKIVGKGTGLGLSISYQIVERHGGTLSCVSAPGQGATFYIEIPVTQASGKGRSDSHKTELVS</sequence>
<dbReference type="InterPro" id="IPR029016">
    <property type="entry name" value="GAF-like_dom_sf"/>
</dbReference>
<evidence type="ECO:0000256" key="6">
    <source>
        <dbReference type="ARBA" id="ARBA00023012"/>
    </source>
</evidence>
<evidence type="ECO:0000256" key="5">
    <source>
        <dbReference type="ARBA" id="ARBA00022777"/>
    </source>
</evidence>
<reference evidence="10 11" key="2">
    <citation type="submission" date="2018-03" db="EMBL/GenBank/DDBJ databases">
        <title>The ancient ancestry and fast evolution of plastids.</title>
        <authorList>
            <person name="Moore K.R."/>
            <person name="Magnabosco C."/>
            <person name="Momper L."/>
            <person name="Gold D.A."/>
            <person name="Bosak T."/>
            <person name="Fournier G.P."/>
        </authorList>
    </citation>
    <scope>NUCLEOTIDE SEQUENCE [LARGE SCALE GENOMIC DNA]</scope>
    <source>
        <strain evidence="10 11">ULC18</strain>
    </source>
</reference>
<keyword evidence="7" id="KW-0175">Coiled coil</keyword>
<dbReference type="PROSITE" id="PS50109">
    <property type="entry name" value="HIS_KIN"/>
    <property type="match status" value="1"/>
</dbReference>
<dbReference type="InterPro" id="IPR004358">
    <property type="entry name" value="Sig_transdc_His_kin-like_C"/>
</dbReference>
<protein>
    <recommendedName>
        <fullName evidence="3">histidine kinase</fullName>
        <ecNumber evidence="3">2.7.13.3</ecNumber>
    </recommendedName>
</protein>
<dbReference type="PANTHER" id="PTHR43065">
    <property type="entry name" value="SENSOR HISTIDINE KINASE"/>
    <property type="match status" value="1"/>
</dbReference>
<dbReference type="Pfam" id="PF01590">
    <property type="entry name" value="GAF"/>
    <property type="match status" value="1"/>
</dbReference>
<dbReference type="SUPFAM" id="SSF55781">
    <property type="entry name" value="GAF domain-like"/>
    <property type="match status" value="1"/>
</dbReference>
<dbReference type="Proteomes" id="UP000239576">
    <property type="component" value="Unassembled WGS sequence"/>
</dbReference>
<evidence type="ECO:0000256" key="4">
    <source>
        <dbReference type="ARBA" id="ARBA00022553"/>
    </source>
</evidence>
<proteinExistence type="inferred from homology"/>
<dbReference type="Gene3D" id="1.10.287.130">
    <property type="match status" value="1"/>
</dbReference>
<name>A0A2T1EDM1_9CYAN</name>
<comment type="similarity">
    <text evidence="2">In the N-terminal section; belongs to the phytochrome family.</text>
</comment>
<evidence type="ECO:0000259" key="9">
    <source>
        <dbReference type="PROSITE" id="PS50109"/>
    </source>
</evidence>
<evidence type="ECO:0000256" key="3">
    <source>
        <dbReference type="ARBA" id="ARBA00012438"/>
    </source>
</evidence>
<organism evidence="10 11">
    <name type="scientific">Stenomitos frigidus ULC18</name>
    <dbReference type="NCBI Taxonomy" id="2107698"/>
    <lineage>
        <taxon>Bacteria</taxon>
        <taxon>Bacillati</taxon>
        <taxon>Cyanobacteriota</taxon>
        <taxon>Cyanophyceae</taxon>
        <taxon>Leptolyngbyales</taxon>
        <taxon>Leptolyngbyaceae</taxon>
        <taxon>Stenomitos</taxon>
    </lineage>
</organism>
<feature type="domain" description="Histidine kinase" evidence="9">
    <location>
        <begin position="285"/>
        <end position="542"/>
    </location>
</feature>
<dbReference type="InterPro" id="IPR036890">
    <property type="entry name" value="HATPase_C_sf"/>
</dbReference>
<evidence type="ECO:0000313" key="10">
    <source>
        <dbReference type="EMBL" id="PSB30856.1"/>
    </source>
</evidence>
<dbReference type="InterPro" id="IPR003594">
    <property type="entry name" value="HATPase_dom"/>
</dbReference>
<dbReference type="SMART" id="SM00387">
    <property type="entry name" value="HATPase_c"/>
    <property type="match status" value="1"/>
</dbReference>
<keyword evidence="11" id="KW-1185">Reference proteome</keyword>
<dbReference type="InterPro" id="IPR016132">
    <property type="entry name" value="Phyto_chromo_attachment"/>
</dbReference>
<dbReference type="SMART" id="SM00065">
    <property type="entry name" value="GAF"/>
    <property type="match status" value="1"/>
</dbReference>
<dbReference type="InterPro" id="IPR036097">
    <property type="entry name" value="HisK_dim/P_sf"/>
</dbReference>
<dbReference type="InterPro" id="IPR003661">
    <property type="entry name" value="HisK_dim/P_dom"/>
</dbReference>
<keyword evidence="5" id="KW-0418">Kinase</keyword>
<evidence type="ECO:0000256" key="2">
    <source>
        <dbReference type="ARBA" id="ARBA00006402"/>
    </source>
</evidence>
<comment type="catalytic activity">
    <reaction evidence="1">
        <text>ATP + protein L-histidine = ADP + protein N-phospho-L-histidine.</text>
        <dbReference type="EC" id="2.7.13.3"/>
    </reaction>
</comment>
<dbReference type="EMBL" id="PVWK01000047">
    <property type="protein sequence ID" value="PSB30856.1"/>
    <property type="molecule type" value="Genomic_DNA"/>
</dbReference>
<comment type="caution">
    <text evidence="10">The sequence shown here is derived from an EMBL/GenBank/DDBJ whole genome shotgun (WGS) entry which is preliminary data.</text>
</comment>
<dbReference type="SUPFAM" id="SSF47384">
    <property type="entry name" value="Homodimeric domain of signal transducing histidine kinase"/>
    <property type="match status" value="1"/>
</dbReference>
<dbReference type="SUPFAM" id="SSF55874">
    <property type="entry name" value="ATPase domain of HSP90 chaperone/DNA topoisomerase II/histidine kinase"/>
    <property type="match status" value="1"/>
</dbReference>
<feature type="domain" description="Phytochrome chromophore attachment site" evidence="8">
    <location>
        <begin position="96"/>
        <end position="235"/>
    </location>
</feature>
<accession>A0A2T1EDM1</accession>
<dbReference type="CDD" id="cd00082">
    <property type="entry name" value="HisKA"/>
    <property type="match status" value="1"/>
</dbReference>
<dbReference type="InterPro" id="IPR003018">
    <property type="entry name" value="GAF"/>
</dbReference>
<evidence type="ECO:0000259" key="8">
    <source>
        <dbReference type="PROSITE" id="PS50046"/>
    </source>
</evidence>
<dbReference type="InterPro" id="IPR005467">
    <property type="entry name" value="His_kinase_dom"/>
</dbReference>
<dbReference type="PRINTS" id="PR00344">
    <property type="entry name" value="BCTRLSENSOR"/>
</dbReference>
<feature type="coiled-coil region" evidence="7">
    <location>
        <begin position="246"/>
        <end position="276"/>
    </location>
</feature>
<keyword evidence="6" id="KW-0902">Two-component regulatory system</keyword>
<dbReference type="EC" id="2.7.13.3" evidence="3"/>
<reference evidence="11" key="1">
    <citation type="submission" date="2018-02" db="EMBL/GenBank/DDBJ databases">
        <authorList>
            <person name="Moore K."/>
            <person name="Momper L."/>
        </authorList>
    </citation>
    <scope>NUCLEOTIDE SEQUENCE [LARGE SCALE GENOMIC DNA]</scope>
    <source>
        <strain evidence="11">ULC18</strain>
    </source>
</reference>
<evidence type="ECO:0000256" key="1">
    <source>
        <dbReference type="ARBA" id="ARBA00000085"/>
    </source>
</evidence>
<dbReference type="Gene3D" id="3.30.565.10">
    <property type="entry name" value="Histidine kinase-like ATPase, C-terminal domain"/>
    <property type="match status" value="1"/>
</dbReference>
<keyword evidence="5" id="KW-0808">Transferase</keyword>
<gene>
    <name evidence="10" type="ORF">C7B82_07970</name>
</gene>
<evidence type="ECO:0000256" key="7">
    <source>
        <dbReference type="SAM" id="Coils"/>
    </source>
</evidence>
<dbReference type="OrthoDB" id="474548at2"/>
<evidence type="ECO:0000313" key="11">
    <source>
        <dbReference type="Proteomes" id="UP000239576"/>
    </source>
</evidence>
<dbReference type="GO" id="GO:0000155">
    <property type="term" value="F:phosphorelay sensor kinase activity"/>
    <property type="evidence" value="ECO:0007669"/>
    <property type="project" value="InterPro"/>
</dbReference>
<dbReference type="PROSITE" id="PS50046">
    <property type="entry name" value="PHYTOCHROME_2"/>
    <property type="match status" value="1"/>
</dbReference>
<dbReference type="PANTHER" id="PTHR43065:SF50">
    <property type="entry name" value="HISTIDINE KINASE"/>
    <property type="match status" value="1"/>
</dbReference>
<dbReference type="AlphaFoldDB" id="A0A2T1EDM1"/>